<dbReference type="NCBIfam" id="TIGR02937">
    <property type="entry name" value="sigma70-ECF"/>
    <property type="match status" value="1"/>
</dbReference>
<dbReference type="InterPro" id="IPR036388">
    <property type="entry name" value="WH-like_DNA-bd_sf"/>
</dbReference>
<evidence type="ECO:0000256" key="3">
    <source>
        <dbReference type="ARBA" id="ARBA00023163"/>
    </source>
</evidence>
<dbReference type="InterPro" id="IPR014284">
    <property type="entry name" value="RNA_pol_sigma-70_dom"/>
</dbReference>
<keyword evidence="6" id="KW-1185">Reference proteome</keyword>
<evidence type="ECO:0000259" key="4">
    <source>
        <dbReference type="Pfam" id="PF07638"/>
    </source>
</evidence>
<dbReference type="AlphaFoldDB" id="A0A2G1W6U0"/>
<organism evidence="5 6">
    <name type="scientific">Rhodopirellula bahusiensis</name>
    <dbReference type="NCBI Taxonomy" id="2014065"/>
    <lineage>
        <taxon>Bacteria</taxon>
        <taxon>Pseudomonadati</taxon>
        <taxon>Planctomycetota</taxon>
        <taxon>Planctomycetia</taxon>
        <taxon>Pirellulales</taxon>
        <taxon>Pirellulaceae</taxon>
        <taxon>Rhodopirellula</taxon>
    </lineage>
</organism>
<comment type="caution">
    <text evidence="5">The sequence shown here is derived from an EMBL/GenBank/DDBJ whole genome shotgun (WGS) entry which is preliminary data.</text>
</comment>
<dbReference type="Gene3D" id="1.10.10.10">
    <property type="entry name" value="Winged helix-like DNA-binding domain superfamily/Winged helix DNA-binding domain"/>
    <property type="match status" value="1"/>
</dbReference>
<keyword evidence="3" id="KW-0804">Transcription</keyword>
<dbReference type="Proteomes" id="UP000225740">
    <property type="component" value="Unassembled WGS sequence"/>
</dbReference>
<evidence type="ECO:0000256" key="2">
    <source>
        <dbReference type="ARBA" id="ARBA00023082"/>
    </source>
</evidence>
<evidence type="ECO:0000313" key="5">
    <source>
        <dbReference type="EMBL" id="PHQ34755.1"/>
    </source>
</evidence>
<dbReference type="InterPro" id="IPR039425">
    <property type="entry name" value="RNA_pol_sigma-70-like"/>
</dbReference>
<dbReference type="OrthoDB" id="278371at2"/>
<name>A0A2G1W6U0_9BACT</name>
<reference evidence="5 6" key="1">
    <citation type="submission" date="2017-06" db="EMBL/GenBank/DDBJ databases">
        <title>Description of Rhodopirellula bahusiensis sp. nov.</title>
        <authorList>
            <person name="Kizina J."/>
            <person name="Harder J."/>
        </authorList>
    </citation>
    <scope>NUCLEOTIDE SEQUENCE [LARGE SCALE GENOMIC DNA]</scope>
    <source>
        <strain evidence="5 6">SWK21</strain>
    </source>
</reference>
<dbReference type="PANTHER" id="PTHR43133:SF39">
    <property type="entry name" value="SIMILAR TO RNA POLYMERASE SIGMA-E FACTOR"/>
    <property type="match status" value="1"/>
</dbReference>
<gene>
    <name evidence="5" type="ORF">CEE69_12790</name>
</gene>
<dbReference type="GO" id="GO:0016987">
    <property type="term" value="F:sigma factor activity"/>
    <property type="evidence" value="ECO:0007669"/>
    <property type="project" value="UniProtKB-KW"/>
</dbReference>
<evidence type="ECO:0000313" key="6">
    <source>
        <dbReference type="Proteomes" id="UP000225740"/>
    </source>
</evidence>
<dbReference type="InterPro" id="IPR013324">
    <property type="entry name" value="RNA_pol_sigma_r3/r4-like"/>
</dbReference>
<dbReference type="SUPFAM" id="SSF88659">
    <property type="entry name" value="Sigma3 and sigma4 domains of RNA polymerase sigma factors"/>
    <property type="match status" value="1"/>
</dbReference>
<sequence length="185" mass="20607">MKQLTEILDALDSGDTAAARDLLPLVYDELRRLAAAKLSHERPDHSLQATALVHEAWMRVAGDGRDDQRKWNSRGHFFGAAAEAMRRILIDHARAAQAEKRGGGRAKIELDTWNHPAASQPEKLIALDDALAKLQELDPVKAELVKLRFFAGLTNQKAAAALEISTATAERYWAYARAWLQTEMQ</sequence>
<dbReference type="EMBL" id="NIZW01000009">
    <property type="protein sequence ID" value="PHQ34755.1"/>
    <property type="molecule type" value="Genomic_DNA"/>
</dbReference>
<dbReference type="NCBIfam" id="TIGR02999">
    <property type="entry name" value="Sig-70_X6"/>
    <property type="match status" value="1"/>
</dbReference>
<evidence type="ECO:0000256" key="1">
    <source>
        <dbReference type="ARBA" id="ARBA00023015"/>
    </source>
</evidence>
<dbReference type="InterPro" id="IPR011517">
    <property type="entry name" value="RNA_pol_sigma70_ECF-like"/>
</dbReference>
<keyword evidence="1" id="KW-0805">Transcription regulation</keyword>
<dbReference type="InterPro" id="IPR053812">
    <property type="entry name" value="HTH_Sigma70_ECF-like"/>
</dbReference>
<dbReference type="GO" id="GO:0006352">
    <property type="term" value="P:DNA-templated transcription initiation"/>
    <property type="evidence" value="ECO:0007669"/>
    <property type="project" value="InterPro"/>
</dbReference>
<accession>A0A2G1W6U0</accession>
<dbReference type="Pfam" id="PF07638">
    <property type="entry name" value="Sigma70_ECF"/>
    <property type="match status" value="1"/>
</dbReference>
<dbReference type="GeneID" id="90608994"/>
<dbReference type="PANTHER" id="PTHR43133">
    <property type="entry name" value="RNA POLYMERASE ECF-TYPE SIGMA FACTO"/>
    <property type="match status" value="1"/>
</dbReference>
<keyword evidence="2" id="KW-0731">Sigma factor</keyword>
<protein>
    <submittedName>
        <fullName evidence="5">RNA polymerase subunit sigma</fullName>
    </submittedName>
</protein>
<feature type="domain" description="RNA polymerase sigma-70 ECF-like HTH" evidence="4">
    <location>
        <begin position="1"/>
        <end position="184"/>
    </location>
</feature>
<dbReference type="RefSeq" id="WP_099261061.1">
    <property type="nucleotide sequence ID" value="NZ_NIZW01000009.1"/>
</dbReference>
<proteinExistence type="predicted"/>